<evidence type="ECO:0000313" key="2">
    <source>
        <dbReference type="Proteomes" id="UP000015530"/>
    </source>
</evidence>
<dbReference type="HOGENOM" id="CLU_2084679_0_0_1"/>
<dbReference type="AlphaFoldDB" id="T0KI08"/>
<reference evidence="2" key="1">
    <citation type="journal article" date="2013" name="Mol. Plant Microbe Interact.">
        <title>Global aspects of pacC regulation of pathogenicity genes in Colletotrichum gloeosporioides as revealed by transcriptome analysis.</title>
        <authorList>
            <person name="Alkan N."/>
            <person name="Meng X."/>
            <person name="Friedlander G."/>
            <person name="Reuveni E."/>
            <person name="Sukno S."/>
            <person name="Sherman A."/>
            <person name="Thon M."/>
            <person name="Fluhr R."/>
            <person name="Prusky D."/>
        </authorList>
    </citation>
    <scope>NUCLEOTIDE SEQUENCE [LARGE SCALE GENOMIC DNA]</scope>
    <source>
        <strain evidence="2">Cg-14</strain>
    </source>
</reference>
<organism evidence="1 2">
    <name type="scientific">Colletotrichum gloeosporioides (strain Cg-14)</name>
    <name type="common">Anthracnose fungus</name>
    <name type="synonym">Glomerella cingulata</name>
    <dbReference type="NCBI Taxonomy" id="1237896"/>
    <lineage>
        <taxon>Eukaryota</taxon>
        <taxon>Fungi</taxon>
        <taxon>Dikarya</taxon>
        <taxon>Ascomycota</taxon>
        <taxon>Pezizomycotina</taxon>
        <taxon>Sordariomycetes</taxon>
        <taxon>Hypocreomycetidae</taxon>
        <taxon>Glomerellales</taxon>
        <taxon>Glomerellaceae</taxon>
        <taxon>Colletotrichum</taxon>
        <taxon>Colletotrichum gloeosporioides species complex</taxon>
    </lineage>
</organism>
<sequence>MSSQGHSHPALRADGANTILTIMSYLRLTSSKNAFTNGAGIFTRHGVPYATIQVVLRRLVTQYRDTPPGARVDKRFPYPNRKLARSPANGALEFKDSLAIGTNLSGVCGRWHYLVCG</sequence>
<dbReference type="EMBL" id="AMYD01001599">
    <property type="protein sequence ID" value="EQB52433.1"/>
    <property type="molecule type" value="Genomic_DNA"/>
</dbReference>
<protein>
    <submittedName>
        <fullName evidence="1">Uncharacterized protein</fullName>
    </submittedName>
</protein>
<accession>T0KI08</accession>
<evidence type="ECO:0000313" key="1">
    <source>
        <dbReference type="EMBL" id="EQB52433.1"/>
    </source>
</evidence>
<gene>
    <name evidence="1" type="ORF">CGLO_07938</name>
</gene>
<proteinExistence type="predicted"/>
<comment type="caution">
    <text evidence="1">The sequence shown here is derived from an EMBL/GenBank/DDBJ whole genome shotgun (WGS) entry which is preliminary data.</text>
</comment>
<dbReference type="Proteomes" id="UP000015530">
    <property type="component" value="Unassembled WGS sequence"/>
</dbReference>
<name>T0KI08_COLGC</name>